<dbReference type="GO" id="GO:0019571">
    <property type="term" value="P:D-arabinose catabolic process"/>
    <property type="evidence" value="ECO:0007669"/>
    <property type="project" value="TreeGrafter"/>
</dbReference>
<evidence type="ECO:0000313" key="5">
    <source>
        <dbReference type="Proteomes" id="UP000251088"/>
    </source>
</evidence>
<organism evidence="4 5">
    <name type="scientific">Klebsiella pneumoniae</name>
    <dbReference type="NCBI Taxonomy" id="573"/>
    <lineage>
        <taxon>Bacteria</taxon>
        <taxon>Pseudomonadati</taxon>
        <taxon>Pseudomonadota</taxon>
        <taxon>Gammaproteobacteria</taxon>
        <taxon>Enterobacterales</taxon>
        <taxon>Enterobacteriaceae</taxon>
        <taxon>Klebsiella/Raoultella group</taxon>
        <taxon>Klebsiella</taxon>
        <taxon>Klebsiella pneumoniae complex</taxon>
    </lineage>
</organism>
<keyword evidence="2" id="KW-0119">Carbohydrate metabolism</keyword>
<protein>
    <submittedName>
        <fullName evidence="4">L-fucose isomerase</fullName>
        <ecNumber evidence="4">5.3.1.25</ecNumber>
    </submittedName>
</protein>
<dbReference type="GO" id="GO:0042355">
    <property type="term" value="P:L-fucose catabolic process"/>
    <property type="evidence" value="ECO:0007669"/>
    <property type="project" value="TreeGrafter"/>
</dbReference>
<name>A0A2X3ESM9_KLEPN</name>
<evidence type="ECO:0000256" key="1">
    <source>
        <dbReference type="ARBA" id="ARBA00023235"/>
    </source>
</evidence>
<evidence type="ECO:0000256" key="2">
    <source>
        <dbReference type="ARBA" id="ARBA00023277"/>
    </source>
</evidence>
<gene>
    <name evidence="4" type="primary">fucI_1</name>
    <name evidence="4" type="ORF">NCTC9128_03432</name>
</gene>
<evidence type="ECO:0000313" key="4">
    <source>
        <dbReference type="EMBL" id="SQC15319.1"/>
    </source>
</evidence>
<dbReference type="InterPro" id="IPR004216">
    <property type="entry name" value="Fuc/Ara_isomerase_C"/>
</dbReference>
<dbReference type="AlphaFoldDB" id="A0A2X3ESM9"/>
<dbReference type="PANTHER" id="PTHR37840">
    <property type="entry name" value="L-FUCOSE ISOMERASE"/>
    <property type="match status" value="1"/>
</dbReference>
<reference evidence="4 5" key="1">
    <citation type="submission" date="2018-06" db="EMBL/GenBank/DDBJ databases">
        <authorList>
            <consortium name="Pathogen Informatics"/>
            <person name="Doyle S."/>
        </authorList>
    </citation>
    <scope>NUCLEOTIDE SEQUENCE [LARGE SCALE GENOMIC DNA]</scope>
    <source>
        <strain evidence="4 5">NCTC9128</strain>
    </source>
</reference>
<dbReference type="EC" id="5.3.1.25" evidence="4"/>
<dbReference type="Pfam" id="PF02952">
    <property type="entry name" value="Fucose_iso_C"/>
    <property type="match status" value="1"/>
</dbReference>
<keyword evidence="1 4" id="KW-0413">Isomerase</keyword>
<dbReference type="GO" id="GO:0030145">
    <property type="term" value="F:manganese ion binding"/>
    <property type="evidence" value="ECO:0007669"/>
    <property type="project" value="InterPro"/>
</dbReference>
<dbReference type="Gene3D" id="3.20.14.10">
    <property type="entry name" value="L-fucose/L-arabinose isomerase, C-terminal"/>
    <property type="match status" value="1"/>
</dbReference>
<dbReference type="Proteomes" id="UP000251088">
    <property type="component" value="Unassembled WGS sequence"/>
</dbReference>
<dbReference type="GO" id="GO:0008790">
    <property type="term" value="F:arabinose isomerase activity"/>
    <property type="evidence" value="ECO:0007669"/>
    <property type="project" value="TreeGrafter"/>
</dbReference>
<dbReference type="InterPro" id="IPR038393">
    <property type="entry name" value="Fuc_iso_dom3_sf"/>
</dbReference>
<dbReference type="GO" id="GO:0005737">
    <property type="term" value="C:cytoplasm"/>
    <property type="evidence" value="ECO:0007669"/>
    <property type="project" value="InterPro"/>
</dbReference>
<proteinExistence type="predicted"/>
<sequence length="160" mass="17582">MVPAIHEYFRGGGFSSRFLTEGGVPFTMTRVNIIKGLGPVLQIAEGWSVALPKANARPARRPHQLHLAHHLVCPTPDRQGPVQRCVLGDGQLGRPTHGVLTIGHVGADFITLAAMLRIPVCMHNVEEAKIYRPSAWAAHGMDIEGQDYRACQNYGPLYKR</sequence>
<dbReference type="EMBL" id="UAWN01000012">
    <property type="protein sequence ID" value="SQC15319.1"/>
    <property type="molecule type" value="Genomic_DNA"/>
</dbReference>
<dbReference type="InterPro" id="IPR005763">
    <property type="entry name" value="Fucose_isomerase"/>
</dbReference>
<dbReference type="GO" id="GO:0008736">
    <property type="term" value="F:L-fucose isomerase activity"/>
    <property type="evidence" value="ECO:0007669"/>
    <property type="project" value="UniProtKB-EC"/>
</dbReference>
<dbReference type="SUPFAM" id="SSF50443">
    <property type="entry name" value="FucI/AraA C-terminal domain-like"/>
    <property type="match status" value="1"/>
</dbReference>
<dbReference type="InterPro" id="IPR015888">
    <property type="entry name" value="Fuc_isomerase_C"/>
</dbReference>
<dbReference type="PANTHER" id="PTHR37840:SF1">
    <property type="entry name" value="L-FUCOSE ISOMERASE"/>
    <property type="match status" value="1"/>
</dbReference>
<feature type="domain" description="L-fucose isomerase C-terminal" evidence="3">
    <location>
        <begin position="3"/>
        <end position="123"/>
    </location>
</feature>
<accession>A0A2X3ESM9</accession>
<evidence type="ECO:0000259" key="3">
    <source>
        <dbReference type="Pfam" id="PF02952"/>
    </source>
</evidence>